<keyword evidence="4" id="KW-0479">Metal-binding</keyword>
<dbReference type="SUPFAM" id="SSF50692">
    <property type="entry name" value="ADC-like"/>
    <property type="match status" value="1"/>
</dbReference>
<evidence type="ECO:0000256" key="4">
    <source>
        <dbReference type="ARBA" id="ARBA00022723"/>
    </source>
</evidence>
<dbReference type="GO" id="GO:0009061">
    <property type="term" value="P:anaerobic respiration"/>
    <property type="evidence" value="ECO:0007669"/>
    <property type="project" value="TreeGrafter"/>
</dbReference>
<comment type="cofactor">
    <cofactor evidence="1">
        <name>Mo-bis(molybdopterin guanine dinucleotide)</name>
        <dbReference type="ChEBI" id="CHEBI:60539"/>
    </cofactor>
</comment>
<dbReference type="Proteomes" id="UP000318141">
    <property type="component" value="Unassembled WGS sequence"/>
</dbReference>
<dbReference type="GO" id="GO:0030151">
    <property type="term" value="F:molybdenum ion binding"/>
    <property type="evidence" value="ECO:0007669"/>
    <property type="project" value="TreeGrafter"/>
</dbReference>
<dbReference type="CDD" id="cd02769">
    <property type="entry name" value="MopB_DMSOR-BSOR-TMAOR"/>
    <property type="match status" value="1"/>
</dbReference>
<dbReference type="EMBL" id="VLJN01000011">
    <property type="protein sequence ID" value="TWG87011.1"/>
    <property type="molecule type" value="Genomic_DNA"/>
</dbReference>
<dbReference type="OrthoDB" id="9815647at2"/>
<accession>A0A562BPC8</accession>
<dbReference type="InterPro" id="IPR009010">
    <property type="entry name" value="Asp_de-COase-like_dom_sf"/>
</dbReference>
<dbReference type="InterPro" id="IPR006656">
    <property type="entry name" value="Mopterin_OxRdtase"/>
</dbReference>
<gene>
    <name evidence="10" type="ORF">L602_001900000140</name>
</gene>
<evidence type="ECO:0000256" key="6">
    <source>
        <dbReference type="ARBA" id="ARBA00023002"/>
    </source>
</evidence>
<dbReference type="InterPro" id="IPR006657">
    <property type="entry name" value="MoPterin_dinucl-bd_dom"/>
</dbReference>
<dbReference type="GO" id="GO:0030288">
    <property type="term" value="C:outer membrane-bounded periplasmic space"/>
    <property type="evidence" value="ECO:0007669"/>
    <property type="project" value="TreeGrafter"/>
</dbReference>
<sequence length="753" mass="81809">MAQQRYFQLAHWGAFTAVVEDGRLVRCEPFAADPAPSRMLESMPAMVYGPQRIRQPMVRRGWLQRRAESDGAQRGRDDFVPVSWDEALALVAGEIARVRAEHGAQGIFGGSYGWSSAGRLHHARSLIRRFHFAGGGCVDQVGNYSWGTAQFLLPHVIGTYRPLTGRVTSWPSILRHTEVFVAFGGLATKNGQVSSGGAAEHTQPAWLRALGQSGARVINISPTRDDCPDYVGAEWIAIRPNTDVALMLAVAHELVATGMHDVGFLERYCSGWPVLAAYITGESDGIAKTPRWAEAITGVPAGRIAQLARELAGVRSYITCSFAVQRAHRGEQPYWMAIALAAMLGQIGLPGGGFGFGHGSMNGVGNPRVATPGPEMPVGPNPAALSIPCARLTDMLLHPGQPYRFRGETHHYPDVRLVHWAGGNPFHHHQQLGRLREAWARPETIVVQEIGWTATARHADIVLPATTSLERNDIGGSSRDSYVLAMQRAIAPVHQARDDFAIFSELAERLGYREAYTEGLDEQGWIEAIYARCTEAQSRAGIVLPSFEAFWSRGFVKLPPPEHDFVLFADFRADPGGHPLRTPSGRIELASDALRRLDTDCGFHPAWREPVEWLGNARRYPLHLVSVQPADRLHSQLDPGPLAQANKIAGSERIAMHPDDARRRGLTTGQRVRVFNGRGALLAGLAVDDGITPGVCVMATGAWYDPDEQGLDHAGAANSVTLDIGTSELTQGPNAMSCLVEVEAAPPQSPALA</sequence>
<evidence type="ECO:0000256" key="1">
    <source>
        <dbReference type="ARBA" id="ARBA00001942"/>
    </source>
</evidence>
<keyword evidence="11" id="KW-1185">Reference proteome</keyword>
<keyword evidence="6" id="KW-0560">Oxidoreductase</keyword>
<dbReference type="Gene3D" id="3.40.50.740">
    <property type="match status" value="1"/>
</dbReference>
<dbReference type="Gene3D" id="2.40.40.20">
    <property type="match status" value="1"/>
</dbReference>
<dbReference type="PANTHER" id="PTHR43742">
    <property type="entry name" value="TRIMETHYLAMINE-N-OXIDE REDUCTASE"/>
    <property type="match status" value="1"/>
</dbReference>
<evidence type="ECO:0000256" key="5">
    <source>
        <dbReference type="ARBA" id="ARBA00022764"/>
    </source>
</evidence>
<comment type="similarity">
    <text evidence="2">Belongs to the prokaryotic molybdopterin-containing oxidoreductase family.</text>
</comment>
<dbReference type="Pfam" id="PF18364">
    <property type="entry name" value="Molybdopterin_N"/>
    <property type="match status" value="1"/>
</dbReference>
<dbReference type="Pfam" id="PF01568">
    <property type="entry name" value="Molydop_binding"/>
    <property type="match status" value="1"/>
</dbReference>
<dbReference type="SUPFAM" id="SSF53706">
    <property type="entry name" value="Formate dehydrogenase/DMSO reductase, domains 1-3"/>
    <property type="match status" value="1"/>
</dbReference>
<dbReference type="Pfam" id="PF00384">
    <property type="entry name" value="Molybdopterin"/>
    <property type="match status" value="1"/>
</dbReference>
<evidence type="ECO:0000313" key="10">
    <source>
        <dbReference type="EMBL" id="TWG87011.1"/>
    </source>
</evidence>
<dbReference type="PROSITE" id="PS00490">
    <property type="entry name" value="MOLYBDOPTERIN_PROK_2"/>
    <property type="match status" value="1"/>
</dbReference>
<keyword evidence="3" id="KW-0500">Molybdenum</keyword>
<organism evidence="10 11">
    <name type="scientific">Cupriavidus gilardii J11</name>
    <dbReference type="NCBI Taxonomy" id="936133"/>
    <lineage>
        <taxon>Bacteria</taxon>
        <taxon>Pseudomonadati</taxon>
        <taxon>Pseudomonadota</taxon>
        <taxon>Betaproteobacteria</taxon>
        <taxon>Burkholderiales</taxon>
        <taxon>Burkholderiaceae</taxon>
        <taxon>Cupriavidus</taxon>
    </lineage>
</organism>
<evidence type="ECO:0000259" key="8">
    <source>
        <dbReference type="Pfam" id="PF01568"/>
    </source>
</evidence>
<dbReference type="AlphaFoldDB" id="A0A562BPC8"/>
<feature type="domain" description="Molybdopterin dinucleotide-binding" evidence="8">
    <location>
        <begin position="622"/>
        <end position="738"/>
    </location>
</feature>
<evidence type="ECO:0000313" key="11">
    <source>
        <dbReference type="Proteomes" id="UP000318141"/>
    </source>
</evidence>
<feature type="domain" description="Molybdopterin oxidoreductase" evidence="7">
    <location>
        <begin position="52"/>
        <end position="509"/>
    </location>
</feature>
<dbReference type="Gene3D" id="3.90.55.10">
    <property type="entry name" value="Dimethylsulfoxide Reductase, domain 3"/>
    <property type="match status" value="1"/>
</dbReference>
<evidence type="ECO:0000259" key="7">
    <source>
        <dbReference type="Pfam" id="PF00384"/>
    </source>
</evidence>
<dbReference type="InterPro" id="IPR050612">
    <property type="entry name" value="Prok_Mopterin_Oxidored"/>
</dbReference>
<dbReference type="Gene3D" id="3.40.228.10">
    <property type="entry name" value="Dimethylsulfoxide Reductase, domain 2"/>
    <property type="match status" value="1"/>
</dbReference>
<dbReference type="InterPro" id="IPR041460">
    <property type="entry name" value="Molybdopterin_N"/>
</dbReference>
<feature type="domain" description="Molybdopterin oxidoreductase N-terminal" evidence="9">
    <location>
        <begin position="9"/>
        <end position="48"/>
    </location>
</feature>
<dbReference type="GO" id="GO:0016491">
    <property type="term" value="F:oxidoreductase activity"/>
    <property type="evidence" value="ECO:0007669"/>
    <property type="project" value="UniProtKB-KW"/>
</dbReference>
<name>A0A562BPC8_9BURK</name>
<dbReference type="InterPro" id="IPR006655">
    <property type="entry name" value="Mopterin_OxRdtase_prok_CS"/>
</dbReference>
<dbReference type="PANTHER" id="PTHR43742:SF10">
    <property type="entry name" value="TRIMETHYLAMINE-N-OXIDE REDUCTASE 2"/>
    <property type="match status" value="1"/>
</dbReference>
<dbReference type="GO" id="GO:0043546">
    <property type="term" value="F:molybdopterin cofactor binding"/>
    <property type="evidence" value="ECO:0007669"/>
    <property type="project" value="InterPro"/>
</dbReference>
<keyword evidence="5" id="KW-0574">Periplasm</keyword>
<proteinExistence type="inferred from homology"/>
<evidence type="ECO:0000259" key="9">
    <source>
        <dbReference type="Pfam" id="PF18364"/>
    </source>
</evidence>
<comment type="caution">
    <text evidence="10">The sequence shown here is derived from an EMBL/GenBank/DDBJ whole genome shotgun (WGS) entry which is preliminary data.</text>
</comment>
<protein>
    <submittedName>
        <fullName evidence="10">Biotin/methionine sulfoxide reductase</fullName>
    </submittedName>
</protein>
<evidence type="ECO:0000256" key="2">
    <source>
        <dbReference type="ARBA" id="ARBA00010312"/>
    </source>
</evidence>
<reference evidence="10 11" key="1">
    <citation type="submission" date="2019-07" db="EMBL/GenBank/DDBJ databases">
        <title>Genome sequencing of lignin-degrading bacterial isolates.</title>
        <authorList>
            <person name="Gladden J."/>
        </authorList>
    </citation>
    <scope>NUCLEOTIDE SEQUENCE [LARGE SCALE GENOMIC DNA]</scope>
    <source>
        <strain evidence="10 11">J11</strain>
    </source>
</reference>
<evidence type="ECO:0000256" key="3">
    <source>
        <dbReference type="ARBA" id="ARBA00022505"/>
    </source>
</evidence>
<dbReference type="GO" id="GO:0009055">
    <property type="term" value="F:electron transfer activity"/>
    <property type="evidence" value="ECO:0007669"/>
    <property type="project" value="TreeGrafter"/>
</dbReference>